<dbReference type="OrthoDB" id="5271017at2759"/>
<organism evidence="18 19">
    <name type="scientific">Sodiomyces alkalinus (strain CBS 110278 / VKM F-3762 / F11)</name>
    <name type="common">Alkaliphilic filamentous fungus</name>
    <dbReference type="NCBI Taxonomy" id="1314773"/>
    <lineage>
        <taxon>Eukaryota</taxon>
        <taxon>Fungi</taxon>
        <taxon>Dikarya</taxon>
        <taxon>Ascomycota</taxon>
        <taxon>Pezizomycotina</taxon>
        <taxon>Sordariomycetes</taxon>
        <taxon>Hypocreomycetidae</taxon>
        <taxon>Glomerellales</taxon>
        <taxon>Plectosphaerellaceae</taxon>
        <taxon>Sodiomyces</taxon>
    </lineage>
</organism>
<dbReference type="GO" id="GO:0030245">
    <property type="term" value="P:cellulose catabolic process"/>
    <property type="evidence" value="ECO:0007669"/>
    <property type="project" value="UniProtKB-KW"/>
</dbReference>
<gene>
    <name evidence="18" type="ORF">SODALDRAFT_279973</name>
</gene>
<dbReference type="GO" id="GO:0004497">
    <property type="term" value="F:monooxygenase activity"/>
    <property type="evidence" value="ECO:0007669"/>
    <property type="project" value="UniProtKB-KW"/>
</dbReference>
<dbReference type="GeneID" id="39576683"/>
<comment type="cofactor">
    <cofactor evidence="1">
        <name>Cu(2+)</name>
        <dbReference type="ChEBI" id="CHEBI:29036"/>
    </cofactor>
</comment>
<evidence type="ECO:0000313" key="19">
    <source>
        <dbReference type="Proteomes" id="UP000272025"/>
    </source>
</evidence>
<evidence type="ECO:0000256" key="15">
    <source>
        <dbReference type="ARBA" id="ARBA00047174"/>
    </source>
</evidence>
<dbReference type="Pfam" id="PF03443">
    <property type="entry name" value="AA9"/>
    <property type="match status" value="1"/>
</dbReference>
<evidence type="ECO:0000256" key="7">
    <source>
        <dbReference type="ARBA" id="ARBA00023002"/>
    </source>
</evidence>
<keyword evidence="12" id="KW-0624">Polysaccharide degradation</keyword>
<evidence type="ECO:0000256" key="10">
    <source>
        <dbReference type="ARBA" id="ARBA00023157"/>
    </source>
</evidence>
<feature type="signal peptide" evidence="16">
    <location>
        <begin position="1"/>
        <end position="20"/>
    </location>
</feature>
<dbReference type="Proteomes" id="UP000272025">
    <property type="component" value="Unassembled WGS sequence"/>
</dbReference>
<evidence type="ECO:0000256" key="3">
    <source>
        <dbReference type="ARBA" id="ARBA00022525"/>
    </source>
</evidence>
<keyword evidence="7" id="KW-0560">Oxidoreductase</keyword>
<name>A0A3N2PSK4_SODAK</name>
<keyword evidence="6" id="KW-0136">Cellulose degradation</keyword>
<keyword evidence="9" id="KW-0503">Monooxygenase</keyword>
<dbReference type="PANTHER" id="PTHR33353:SF10">
    <property type="entry name" value="ENDO-BETA-1,4-GLUCANASE D"/>
    <property type="match status" value="1"/>
</dbReference>
<dbReference type="PANTHER" id="PTHR33353">
    <property type="entry name" value="PUTATIVE (AFU_ORTHOLOGUE AFUA_1G12560)-RELATED"/>
    <property type="match status" value="1"/>
</dbReference>
<evidence type="ECO:0000256" key="5">
    <source>
        <dbReference type="ARBA" id="ARBA00022729"/>
    </source>
</evidence>
<accession>A0A3N2PSK4</accession>
<evidence type="ECO:0000256" key="2">
    <source>
        <dbReference type="ARBA" id="ARBA00004613"/>
    </source>
</evidence>
<dbReference type="GO" id="GO:0005576">
    <property type="term" value="C:extracellular region"/>
    <property type="evidence" value="ECO:0007669"/>
    <property type="project" value="UniProtKB-SubCell"/>
</dbReference>
<dbReference type="RefSeq" id="XP_028465210.1">
    <property type="nucleotide sequence ID" value="XM_028608205.1"/>
</dbReference>
<dbReference type="Gene3D" id="2.70.50.70">
    <property type="match status" value="1"/>
</dbReference>
<keyword evidence="8" id="KW-0186">Copper</keyword>
<dbReference type="InterPro" id="IPR049892">
    <property type="entry name" value="AA9"/>
</dbReference>
<dbReference type="EC" id="1.14.99.56" evidence="15"/>
<protein>
    <recommendedName>
        <fullName evidence="15">lytic cellulose monooxygenase (C4-dehydrogenating)</fullName>
        <ecNumber evidence="15">1.14.99.56</ecNumber>
    </recommendedName>
</protein>
<comment type="similarity">
    <text evidence="13">Belongs to the polysaccharide monooxygenase AA9 family.</text>
</comment>
<dbReference type="AlphaFoldDB" id="A0A3N2PSK4"/>
<comment type="catalytic activity">
    <reaction evidence="14">
        <text>[(1-&gt;4)-beta-D-glucosyl]n+m + reduced acceptor + O2 = 4-dehydro-beta-D-glucosyl-[(1-&gt;4)-beta-D-glucosyl]n-1 + [(1-&gt;4)-beta-D-glucosyl]m + acceptor + H2O.</text>
        <dbReference type="EC" id="1.14.99.56"/>
    </reaction>
</comment>
<feature type="domain" description="Auxiliary Activity family 9 catalytic" evidence="17">
    <location>
        <begin position="21"/>
        <end position="232"/>
    </location>
</feature>
<evidence type="ECO:0000256" key="4">
    <source>
        <dbReference type="ARBA" id="ARBA00022723"/>
    </source>
</evidence>
<keyword evidence="19" id="KW-1185">Reference proteome</keyword>
<evidence type="ECO:0000256" key="6">
    <source>
        <dbReference type="ARBA" id="ARBA00023001"/>
    </source>
</evidence>
<dbReference type="InterPro" id="IPR005103">
    <property type="entry name" value="AA9_LPMO"/>
</dbReference>
<evidence type="ECO:0000256" key="12">
    <source>
        <dbReference type="ARBA" id="ARBA00023326"/>
    </source>
</evidence>
<reference evidence="18 19" key="1">
    <citation type="journal article" date="2018" name="Mol. Ecol.">
        <title>The obligate alkalophilic soda-lake fungus Sodiomyces alkalinus has shifted to a protein diet.</title>
        <authorList>
            <person name="Grum-Grzhimaylo A.A."/>
            <person name="Falkoski D.L."/>
            <person name="van den Heuvel J."/>
            <person name="Valero-Jimenez C.A."/>
            <person name="Min B."/>
            <person name="Choi I.G."/>
            <person name="Lipzen A."/>
            <person name="Daum C.G."/>
            <person name="Aanen D.K."/>
            <person name="Tsang A."/>
            <person name="Henrissat B."/>
            <person name="Bilanenko E.N."/>
            <person name="de Vries R.P."/>
            <person name="van Kan J.A.L."/>
            <person name="Grigoriev I.V."/>
            <person name="Debets A.J.M."/>
        </authorList>
    </citation>
    <scope>NUCLEOTIDE SEQUENCE [LARGE SCALE GENOMIC DNA]</scope>
    <source>
        <strain evidence="18 19">F11</strain>
    </source>
</reference>
<evidence type="ECO:0000259" key="17">
    <source>
        <dbReference type="Pfam" id="PF03443"/>
    </source>
</evidence>
<dbReference type="EMBL" id="ML119057">
    <property type="protein sequence ID" value="ROT37404.1"/>
    <property type="molecule type" value="Genomic_DNA"/>
</dbReference>
<sequence>MPSIKSSLLALAAVLTGASAHYNFESLVVNGQATRPYEYVRRTTNSNSPIENVQSQHMVCNQGGLDANIRAATSTYTVQAGDELGFLVNVDLGHPGPLAVYLSRAPNGVSAQNYLGDGEWSKIYALTSREIRENYGIDWASFPNNVGIRNFTFTLPPQTPPGEYLVRAEHLAIHGAGSFGGAQFYIGCAQIRVENRNYDGSVPGPTVRFPGAYTGNEPGILVNIYWPPLTSYQAPGPVTWPNRCEDHTANFVGQQSDGDCTPLGS</sequence>
<keyword evidence="11" id="KW-0119">Carbohydrate metabolism</keyword>
<feature type="chain" id="PRO_5018110647" description="lytic cellulose monooxygenase (C4-dehydrogenating)" evidence="16">
    <location>
        <begin position="21"/>
        <end position="265"/>
    </location>
</feature>
<proteinExistence type="inferred from homology"/>
<dbReference type="GO" id="GO:0046872">
    <property type="term" value="F:metal ion binding"/>
    <property type="evidence" value="ECO:0007669"/>
    <property type="project" value="UniProtKB-KW"/>
</dbReference>
<keyword evidence="3" id="KW-0964">Secreted</keyword>
<evidence type="ECO:0000256" key="11">
    <source>
        <dbReference type="ARBA" id="ARBA00023277"/>
    </source>
</evidence>
<evidence type="ECO:0000256" key="14">
    <source>
        <dbReference type="ARBA" id="ARBA00045077"/>
    </source>
</evidence>
<evidence type="ECO:0000256" key="1">
    <source>
        <dbReference type="ARBA" id="ARBA00001973"/>
    </source>
</evidence>
<comment type="subcellular location">
    <subcellularLocation>
        <location evidence="2">Secreted</location>
    </subcellularLocation>
</comment>
<dbReference type="CDD" id="cd21175">
    <property type="entry name" value="LPMO_AA9"/>
    <property type="match status" value="1"/>
</dbReference>
<evidence type="ECO:0000256" key="13">
    <source>
        <dbReference type="ARBA" id="ARBA00044502"/>
    </source>
</evidence>
<evidence type="ECO:0000256" key="9">
    <source>
        <dbReference type="ARBA" id="ARBA00023033"/>
    </source>
</evidence>
<evidence type="ECO:0000256" key="8">
    <source>
        <dbReference type="ARBA" id="ARBA00023008"/>
    </source>
</evidence>
<evidence type="ECO:0000256" key="16">
    <source>
        <dbReference type="SAM" id="SignalP"/>
    </source>
</evidence>
<keyword evidence="10" id="KW-1015">Disulfide bond</keyword>
<keyword evidence="4" id="KW-0479">Metal-binding</keyword>
<keyword evidence="5 16" id="KW-0732">Signal</keyword>
<dbReference type="STRING" id="1314773.A0A3N2PSK4"/>
<evidence type="ECO:0000313" key="18">
    <source>
        <dbReference type="EMBL" id="ROT37404.1"/>
    </source>
</evidence>